<dbReference type="Proteomes" id="UP000729733">
    <property type="component" value="Unassembled WGS sequence"/>
</dbReference>
<sequence length="60" mass="6872">MPNIETSTMGGEVFWENIANINGWKLQKNKVFGNCRIIDPNNVRRAWGGEKVLRKALENL</sequence>
<reference evidence="1" key="1">
    <citation type="journal article" date="2021" name="Antonie Van Leeuwenhoek">
        <title>Draft genome and description of Waterburya agarophytonicola gen. nov. sp. nov. (Pleurocapsales, Cyanobacteria): a seaweed symbiont.</title>
        <authorList>
            <person name="Bonthond G."/>
            <person name="Shalygin S."/>
            <person name="Bayer T."/>
            <person name="Weinberger F."/>
        </authorList>
    </citation>
    <scope>NUCLEOTIDE SEQUENCE</scope>
    <source>
        <strain evidence="1">KI4</strain>
    </source>
</reference>
<gene>
    <name evidence="1" type="ORF">I4641_16410</name>
</gene>
<dbReference type="EMBL" id="JADWDC010000047">
    <property type="protein sequence ID" value="MCC0178558.1"/>
    <property type="molecule type" value="Genomic_DNA"/>
</dbReference>
<organism evidence="1 2">
    <name type="scientific">Waterburya agarophytonicola KI4</name>
    <dbReference type="NCBI Taxonomy" id="2874699"/>
    <lineage>
        <taxon>Bacteria</taxon>
        <taxon>Bacillati</taxon>
        <taxon>Cyanobacteriota</taxon>
        <taxon>Cyanophyceae</taxon>
        <taxon>Pleurocapsales</taxon>
        <taxon>Hyellaceae</taxon>
        <taxon>Waterburya</taxon>
        <taxon>Waterburya agarophytonicola</taxon>
    </lineage>
</organism>
<evidence type="ECO:0000313" key="1">
    <source>
        <dbReference type="EMBL" id="MCC0178558.1"/>
    </source>
</evidence>
<dbReference type="AlphaFoldDB" id="A0A964FJ98"/>
<evidence type="ECO:0000313" key="2">
    <source>
        <dbReference type="Proteomes" id="UP000729733"/>
    </source>
</evidence>
<name>A0A964FJ98_9CYAN</name>
<proteinExistence type="predicted"/>
<accession>A0A964FJ98</accession>
<comment type="caution">
    <text evidence="1">The sequence shown here is derived from an EMBL/GenBank/DDBJ whole genome shotgun (WGS) entry which is preliminary data.</text>
</comment>
<protein>
    <submittedName>
        <fullName evidence="1">Uncharacterized protein</fullName>
    </submittedName>
</protein>
<keyword evidence="2" id="KW-1185">Reference proteome</keyword>